<dbReference type="Proteomes" id="UP000318582">
    <property type="component" value="Unassembled WGS sequence"/>
</dbReference>
<feature type="transmembrane region" description="Helical" evidence="2">
    <location>
        <begin position="151"/>
        <end position="172"/>
    </location>
</feature>
<protein>
    <recommendedName>
        <fullName evidence="5">G-protein coupled receptors family 1 profile domain-containing protein</fullName>
    </recommendedName>
</protein>
<evidence type="ECO:0000313" key="4">
    <source>
        <dbReference type="Proteomes" id="UP000318582"/>
    </source>
</evidence>
<sequence>MVEKLLPSDVLINACITGAIQSTREQQAAIAFCETELTKYATDVGRAVSVIFGGPALVLGACWPFVLVSLIIATSRLFKLVSARSVFLMIATLGDLTFVCSIAYALHSSDANFKAADQSGLVGIVIMLIFTCMAGITRFSHVITRSKYRRMFARGSCTIMLIYGVALGYQAGREIADSPVHPTIFSTFFIGLFFIPVIVYLLGGLFCFSWNLPSSTGRSTPSGGQAEPFAMLKTLRLVNDVMMGIVIAVCVSQLGVVFPLRTTAYNNSTVCLHVSIILFIENIFETVTNALRGRNAFSGYTSDRPTELSNIRPAPTFDEPFRQGSSSRKVGVEAPAQAYGGRETWAFGTSPSQNHSTYGDSGYSNPAGKSAYGNSKSSGQSPYARSQGNSTLYGGSHGGRSHGGSHGGGYN</sequence>
<evidence type="ECO:0000256" key="1">
    <source>
        <dbReference type="SAM" id="MobiDB-lite"/>
    </source>
</evidence>
<dbReference type="EMBL" id="QEAQ01000064">
    <property type="protein sequence ID" value="TPX56821.1"/>
    <property type="molecule type" value="Genomic_DNA"/>
</dbReference>
<gene>
    <name evidence="3" type="ORF">PhCBS80983_g04265</name>
</gene>
<evidence type="ECO:0008006" key="5">
    <source>
        <dbReference type="Google" id="ProtNLM"/>
    </source>
</evidence>
<feature type="compositionally biased region" description="Polar residues" evidence="1">
    <location>
        <begin position="372"/>
        <end position="393"/>
    </location>
</feature>
<keyword evidence="4" id="KW-1185">Reference proteome</keyword>
<keyword evidence="2" id="KW-0472">Membrane</keyword>
<dbReference type="AlphaFoldDB" id="A0A507DZC8"/>
<feature type="transmembrane region" description="Helical" evidence="2">
    <location>
        <begin position="184"/>
        <end position="208"/>
    </location>
</feature>
<evidence type="ECO:0000313" key="3">
    <source>
        <dbReference type="EMBL" id="TPX56821.1"/>
    </source>
</evidence>
<reference evidence="3 4" key="1">
    <citation type="journal article" date="2019" name="Sci. Rep.">
        <title>Comparative genomics of chytrid fungi reveal insights into the obligate biotrophic and pathogenic lifestyle of Synchytrium endobioticum.</title>
        <authorList>
            <person name="van de Vossenberg B.T.L.H."/>
            <person name="Warris S."/>
            <person name="Nguyen H.D.T."/>
            <person name="van Gent-Pelzer M.P.E."/>
            <person name="Joly D.L."/>
            <person name="van de Geest H.C."/>
            <person name="Bonants P.J.M."/>
            <person name="Smith D.S."/>
            <person name="Levesque C.A."/>
            <person name="van der Lee T.A.J."/>
        </authorList>
    </citation>
    <scope>NUCLEOTIDE SEQUENCE [LARGE SCALE GENOMIC DNA]</scope>
    <source>
        <strain evidence="3 4">CBS 809.83</strain>
    </source>
</reference>
<organism evidence="3 4">
    <name type="scientific">Powellomyces hirtus</name>
    <dbReference type="NCBI Taxonomy" id="109895"/>
    <lineage>
        <taxon>Eukaryota</taxon>
        <taxon>Fungi</taxon>
        <taxon>Fungi incertae sedis</taxon>
        <taxon>Chytridiomycota</taxon>
        <taxon>Chytridiomycota incertae sedis</taxon>
        <taxon>Chytridiomycetes</taxon>
        <taxon>Spizellomycetales</taxon>
        <taxon>Powellomycetaceae</taxon>
        <taxon>Powellomyces</taxon>
    </lineage>
</organism>
<feature type="transmembrane region" description="Helical" evidence="2">
    <location>
        <begin position="237"/>
        <end position="258"/>
    </location>
</feature>
<keyword evidence="2" id="KW-1133">Transmembrane helix</keyword>
<keyword evidence="2" id="KW-0812">Transmembrane</keyword>
<feature type="compositionally biased region" description="Gly residues" evidence="1">
    <location>
        <begin position="395"/>
        <end position="411"/>
    </location>
</feature>
<feature type="transmembrane region" description="Helical" evidence="2">
    <location>
        <begin position="47"/>
        <end position="73"/>
    </location>
</feature>
<feature type="compositionally biased region" description="Polar residues" evidence="1">
    <location>
        <begin position="347"/>
        <end position="364"/>
    </location>
</feature>
<comment type="caution">
    <text evidence="3">The sequence shown here is derived from an EMBL/GenBank/DDBJ whole genome shotgun (WGS) entry which is preliminary data.</text>
</comment>
<feature type="region of interest" description="Disordered" evidence="1">
    <location>
        <begin position="302"/>
        <end position="411"/>
    </location>
</feature>
<evidence type="ECO:0000256" key="2">
    <source>
        <dbReference type="SAM" id="Phobius"/>
    </source>
</evidence>
<feature type="transmembrane region" description="Helical" evidence="2">
    <location>
        <begin position="119"/>
        <end position="139"/>
    </location>
</feature>
<name>A0A507DZC8_9FUNG</name>
<proteinExistence type="predicted"/>
<accession>A0A507DZC8</accession>
<feature type="transmembrane region" description="Helical" evidence="2">
    <location>
        <begin position="85"/>
        <end position="107"/>
    </location>
</feature>